<evidence type="ECO:0000313" key="4">
    <source>
        <dbReference type="Proteomes" id="UP000551327"/>
    </source>
</evidence>
<dbReference type="AlphaFoldDB" id="A0A7X1FWV4"/>
<keyword evidence="4" id="KW-1185">Reference proteome</keyword>
<evidence type="ECO:0000256" key="1">
    <source>
        <dbReference type="SAM" id="MobiDB-lite"/>
    </source>
</evidence>
<sequence>MRGTIAMLTVLAALLAGCGQTAELKPQAGRSLPVAPYGRGDQPSANTLLTLPPQAAPERSVELRSRSEQRRDDPFDLPPQG</sequence>
<organism evidence="3 4">
    <name type="scientific">Novosphingobium piscinae</name>
    <dbReference type="NCBI Taxonomy" id="1507448"/>
    <lineage>
        <taxon>Bacteria</taxon>
        <taxon>Pseudomonadati</taxon>
        <taxon>Pseudomonadota</taxon>
        <taxon>Alphaproteobacteria</taxon>
        <taxon>Sphingomonadales</taxon>
        <taxon>Sphingomonadaceae</taxon>
        <taxon>Novosphingobium</taxon>
    </lineage>
</organism>
<gene>
    <name evidence="3" type="ORF">H7F53_04830</name>
</gene>
<feature type="chain" id="PRO_5030509424" description="Argininosuccinate lyase" evidence="2">
    <location>
        <begin position="22"/>
        <end position="81"/>
    </location>
</feature>
<name>A0A7X1FWV4_9SPHN</name>
<feature type="signal peptide" evidence="2">
    <location>
        <begin position="1"/>
        <end position="21"/>
    </location>
</feature>
<feature type="compositionally biased region" description="Basic and acidic residues" evidence="1">
    <location>
        <begin position="59"/>
        <end position="74"/>
    </location>
</feature>
<dbReference type="Proteomes" id="UP000551327">
    <property type="component" value="Unassembled WGS sequence"/>
</dbReference>
<feature type="region of interest" description="Disordered" evidence="1">
    <location>
        <begin position="30"/>
        <end position="81"/>
    </location>
</feature>
<dbReference type="PROSITE" id="PS51257">
    <property type="entry name" value="PROKAR_LIPOPROTEIN"/>
    <property type="match status" value="1"/>
</dbReference>
<dbReference type="RefSeq" id="WP_185678340.1">
    <property type="nucleotide sequence ID" value="NZ_JACLAX010000003.1"/>
</dbReference>
<accession>A0A7X1FWV4</accession>
<proteinExistence type="predicted"/>
<dbReference type="EMBL" id="JACLAX010000003">
    <property type="protein sequence ID" value="MBC2668466.1"/>
    <property type="molecule type" value="Genomic_DNA"/>
</dbReference>
<comment type="caution">
    <text evidence="3">The sequence shown here is derived from an EMBL/GenBank/DDBJ whole genome shotgun (WGS) entry which is preliminary data.</text>
</comment>
<keyword evidence="2" id="KW-0732">Signal</keyword>
<protein>
    <recommendedName>
        <fullName evidence="5">Argininosuccinate lyase</fullName>
    </recommendedName>
</protein>
<evidence type="ECO:0000256" key="2">
    <source>
        <dbReference type="SAM" id="SignalP"/>
    </source>
</evidence>
<reference evidence="3 4" key="1">
    <citation type="submission" date="2020-08" db="EMBL/GenBank/DDBJ databases">
        <title>The genome sequence of type strain Novosphingobium piscinae KCTC 42194.</title>
        <authorList>
            <person name="Liu Y."/>
        </authorList>
    </citation>
    <scope>NUCLEOTIDE SEQUENCE [LARGE SCALE GENOMIC DNA]</scope>
    <source>
        <strain evidence="3 4">KCTC 42194</strain>
    </source>
</reference>
<evidence type="ECO:0000313" key="3">
    <source>
        <dbReference type="EMBL" id="MBC2668466.1"/>
    </source>
</evidence>
<evidence type="ECO:0008006" key="5">
    <source>
        <dbReference type="Google" id="ProtNLM"/>
    </source>
</evidence>